<accession>A0A8D9IKM6</accession>
<geneLocation type="plasmid" evidence="1">
    <name>1</name>
</geneLocation>
<proteinExistence type="predicted"/>
<gene>
    <name evidence="1" type="ORF">P54MCR8_PROKKA_00011</name>
</gene>
<name>A0A8D9IKM6_KLEPN</name>
<sequence length="213" mass="24157">MAKKPGDPQDPQGVLLDQYGHRIIARKVKEESLIDQARDTIVAEGKTITPARVIAGLSFGFWTTLLGTKYEDSKSQSLLWPTLENVVFPHRPVGHNMSDIRQAFHRIRELRNRLSHHEALWKFHYDDPATGRPDYSQPVYGAHASCNLLRKHYDDILEMIGWISTDRKTNFLNHSANLRFYALCSVDGLNSYIEPEKVTATIKVSRGGRGSTS</sequence>
<organism evidence="1 2">
    <name type="scientific">Klebsiella pneumoniae</name>
    <dbReference type="NCBI Taxonomy" id="573"/>
    <lineage>
        <taxon>Bacteria</taxon>
        <taxon>Pseudomonadati</taxon>
        <taxon>Pseudomonadota</taxon>
        <taxon>Gammaproteobacteria</taxon>
        <taxon>Enterobacterales</taxon>
        <taxon>Enterobacteriaceae</taxon>
        <taxon>Klebsiella/Raoultella group</taxon>
        <taxon>Klebsiella</taxon>
        <taxon>Klebsiella pneumoniae complex</taxon>
    </lineage>
</organism>
<protein>
    <recommendedName>
        <fullName evidence="3">Abi-like protein</fullName>
    </recommendedName>
</protein>
<keyword evidence="1" id="KW-0614">Plasmid</keyword>
<reference evidence="1 2" key="1">
    <citation type="submission" date="2020-04" db="EMBL/GenBank/DDBJ databases">
        <authorList>
            <person name="Naeem R."/>
            <person name="Antony C."/>
            <person name="Guan Q."/>
        </authorList>
    </citation>
    <scope>NUCLEOTIDE SEQUENCE [LARGE SCALE GENOMIC DNA]</scope>
    <source>
        <plasmid evidence="2">Chromosome: 1</plasmid>
    </source>
</reference>
<dbReference type="Proteomes" id="UP000501270">
    <property type="component" value="Plasmid 1"/>
</dbReference>
<dbReference type="EMBL" id="LR793264">
    <property type="protein sequence ID" value="CAG9070817.1"/>
    <property type="molecule type" value="Genomic_DNA"/>
</dbReference>
<dbReference type="RefSeq" id="WP_228737359.1">
    <property type="nucleotide sequence ID" value="NZ_LR793264.2"/>
</dbReference>
<evidence type="ECO:0008006" key="3">
    <source>
        <dbReference type="Google" id="ProtNLM"/>
    </source>
</evidence>
<evidence type="ECO:0000313" key="1">
    <source>
        <dbReference type="EMBL" id="CAG9070817.1"/>
    </source>
</evidence>
<dbReference type="AlphaFoldDB" id="A0A8D9IKM6"/>
<evidence type="ECO:0000313" key="2">
    <source>
        <dbReference type="Proteomes" id="UP000501270"/>
    </source>
</evidence>